<organism evidence="3 4">
    <name type="scientific">Luteolibacter luteus</name>
    <dbReference type="NCBI Taxonomy" id="2728835"/>
    <lineage>
        <taxon>Bacteria</taxon>
        <taxon>Pseudomonadati</taxon>
        <taxon>Verrucomicrobiota</taxon>
        <taxon>Verrucomicrobiia</taxon>
        <taxon>Verrucomicrobiales</taxon>
        <taxon>Verrucomicrobiaceae</taxon>
        <taxon>Luteolibacter</taxon>
    </lineage>
</organism>
<dbReference type="CDD" id="cd07891">
    <property type="entry name" value="CYTH-like_CthTTM-like_1"/>
    <property type="match status" value="1"/>
</dbReference>
<evidence type="ECO:0000313" key="4">
    <source>
        <dbReference type="Proteomes" id="UP000501812"/>
    </source>
</evidence>
<dbReference type="InterPro" id="IPR023577">
    <property type="entry name" value="CYTH_domain"/>
</dbReference>
<dbReference type="PANTHER" id="PTHR40114:SF1">
    <property type="entry name" value="SLR0698 PROTEIN"/>
    <property type="match status" value="1"/>
</dbReference>
<feature type="active site" description="Proton acceptor" evidence="1">
    <location>
        <position position="29"/>
    </location>
</feature>
<evidence type="ECO:0000256" key="1">
    <source>
        <dbReference type="PIRSR" id="PIRSR016487-1"/>
    </source>
</evidence>
<dbReference type="InterPro" id="IPR033469">
    <property type="entry name" value="CYTH-like_dom_sf"/>
</dbReference>
<dbReference type="AlphaFoldDB" id="A0A858RE87"/>
<sequence length="156" mass="18286">MPTEIERKFLVKSEAWREGLPGERIVQGYLCREKERTVRVRIKGDKGFLTIKGLSEGVSRKEFEYEIPVGEADELLLLCTPPLLDKVRYERRHGGHLWEIDEFAGENHGLIVAEIELDEEGSEFEKPEWVGEEVSDDPRYYNACLVEHPWSQWRKR</sequence>
<dbReference type="PIRSF" id="PIRSF016487">
    <property type="entry name" value="CYTH_UCP016487"/>
    <property type="match status" value="1"/>
</dbReference>
<accession>A0A858RE87</accession>
<evidence type="ECO:0000259" key="2">
    <source>
        <dbReference type="PROSITE" id="PS51707"/>
    </source>
</evidence>
<dbReference type="Gene3D" id="2.40.320.10">
    <property type="entry name" value="Hypothetical Protein Pfu-838710-001"/>
    <property type="match status" value="1"/>
</dbReference>
<dbReference type="PROSITE" id="PS51707">
    <property type="entry name" value="CYTH"/>
    <property type="match status" value="1"/>
</dbReference>
<dbReference type="InterPro" id="IPR012042">
    <property type="entry name" value="NeuTTM/CthTTM-like"/>
</dbReference>
<dbReference type="PANTHER" id="PTHR40114">
    <property type="entry name" value="SLR0698 PROTEIN"/>
    <property type="match status" value="1"/>
</dbReference>
<protein>
    <submittedName>
        <fullName evidence="3">CYTH domain-containing protein</fullName>
    </submittedName>
</protein>
<feature type="domain" description="CYTH" evidence="2">
    <location>
        <begin position="2"/>
        <end position="147"/>
    </location>
</feature>
<dbReference type="RefSeq" id="WP_169453095.1">
    <property type="nucleotide sequence ID" value="NZ_CP051774.1"/>
</dbReference>
<keyword evidence="4" id="KW-1185">Reference proteome</keyword>
<dbReference type="EMBL" id="CP051774">
    <property type="protein sequence ID" value="QJE94874.1"/>
    <property type="molecule type" value="Genomic_DNA"/>
</dbReference>
<evidence type="ECO:0000313" key="3">
    <source>
        <dbReference type="EMBL" id="QJE94874.1"/>
    </source>
</evidence>
<dbReference type="Pfam" id="PF01928">
    <property type="entry name" value="CYTH"/>
    <property type="match status" value="1"/>
</dbReference>
<dbReference type="SMART" id="SM01118">
    <property type="entry name" value="CYTH"/>
    <property type="match status" value="1"/>
</dbReference>
<dbReference type="KEGG" id="luo:HHL09_03465"/>
<proteinExistence type="predicted"/>
<dbReference type="SUPFAM" id="SSF55154">
    <property type="entry name" value="CYTH-like phosphatases"/>
    <property type="match status" value="1"/>
</dbReference>
<reference evidence="3 4" key="1">
    <citation type="submission" date="2020-04" db="EMBL/GenBank/DDBJ databases">
        <title>Luteolibacter sp. G-1-1-1 isolated from soil.</title>
        <authorList>
            <person name="Dahal R.H."/>
        </authorList>
    </citation>
    <scope>NUCLEOTIDE SEQUENCE [LARGE SCALE GENOMIC DNA]</scope>
    <source>
        <strain evidence="3 4">G-1-1-1</strain>
    </source>
</reference>
<dbReference type="Proteomes" id="UP000501812">
    <property type="component" value="Chromosome"/>
</dbReference>
<name>A0A858RE87_9BACT</name>
<gene>
    <name evidence="3" type="ORF">HHL09_03465</name>
</gene>